<keyword evidence="1" id="KW-0472">Membrane</keyword>
<feature type="transmembrane region" description="Helical" evidence="1">
    <location>
        <begin position="30"/>
        <end position="49"/>
    </location>
</feature>
<dbReference type="OrthoDB" id="5820127at2759"/>
<reference evidence="2 3" key="1">
    <citation type="submission" date="2020-08" db="EMBL/GenBank/DDBJ databases">
        <authorList>
            <person name="Koutsovoulos G."/>
            <person name="Danchin GJ E."/>
        </authorList>
    </citation>
    <scope>NUCLEOTIDE SEQUENCE [LARGE SCALE GENOMIC DNA]</scope>
</reference>
<evidence type="ECO:0000256" key="1">
    <source>
        <dbReference type="SAM" id="Phobius"/>
    </source>
</evidence>
<gene>
    <name evidence="2" type="ORF">MENT_LOCUS57124</name>
</gene>
<dbReference type="Proteomes" id="UP000580250">
    <property type="component" value="Unassembled WGS sequence"/>
</dbReference>
<keyword evidence="1" id="KW-1133">Transmembrane helix</keyword>
<sequence>MVCGPSLDPDYLSNKDAGVKLAFVMPAIEFSLISLIGIIFNFSVCYITFKYR</sequence>
<dbReference type="EMBL" id="CAJEWN010002390">
    <property type="protein sequence ID" value="CAD2203433.1"/>
    <property type="molecule type" value="Genomic_DNA"/>
</dbReference>
<protein>
    <submittedName>
        <fullName evidence="2">Uncharacterized protein</fullName>
    </submittedName>
</protein>
<accession>A0A6V7XVS7</accession>
<organism evidence="2 3">
    <name type="scientific">Meloidogyne enterolobii</name>
    <name type="common">Root-knot nematode worm</name>
    <name type="synonym">Meloidogyne mayaguensis</name>
    <dbReference type="NCBI Taxonomy" id="390850"/>
    <lineage>
        <taxon>Eukaryota</taxon>
        <taxon>Metazoa</taxon>
        <taxon>Ecdysozoa</taxon>
        <taxon>Nematoda</taxon>
        <taxon>Chromadorea</taxon>
        <taxon>Rhabditida</taxon>
        <taxon>Tylenchina</taxon>
        <taxon>Tylenchomorpha</taxon>
        <taxon>Tylenchoidea</taxon>
        <taxon>Meloidogynidae</taxon>
        <taxon>Meloidogyninae</taxon>
        <taxon>Meloidogyne</taxon>
    </lineage>
</organism>
<proteinExistence type="predicted"/>
<dbReference type="AlphaFoldDB" id="A0A6V7XVS7"/>
<name>A0A6V7XVS7_MELEN</name>
<evidence type="ECO:0000313" key="3">
    <source>
        <dbReference type="Proteomes" id="UP000580250"/>
    </source>
</evidence>
<evidence type="ECO:0000313" key="2">
    <source>
        <dbReference type="EMBL" id="CAD2203433.1"/>
    </source>
</evidence>
<comment type="caution">
    <text evidence="2">The sequence shown here is derived from an EMBL/GenBank/DDBJ whole genome shotgun (WGS) entry which is preliminary data.</text>
</comment>
<keyword evidence="1" id="KW-0812">Transmembrane</keyword>